<evidence type="ECO:0000256" key="1">
    <source>
        <dbReference type="ARBA" id="ARBA00004651"/>
    </source>
</evidence>
<keyword evidence="5 7" id="KW-0472">Membrane</keyword>
<feature type="transmembrane region" description="Helical" evidence="7">
    <location>
        <begin position="111"/>
        <end position="137"/>
    </location>
</feature>
<sequence length="387" mass="42214">MKTKRHGRGHRDPASSQPGRPGLHPTLIRYVSRHFLVALLGTLLVTAGLILLFDVIELLRQTAKVEEATLGMVVSMGLLRLPLVLQTGLPFAFLAAAMIAFWRLARSSELVVIRAAGVSVWQVLVPLVVLSMVLGAINVAAGNPIAAALFTQFERKAHEIGIGGDNPFSLSQGGMWLRESTDDGFTIVHARDARQENRVLFLSDVMVLEMGPDDLPTWRADAEQARLAGNRFLLTGAMVSVPGRPPERYEMLSVETNLSLPKIQERFAAPESMSFWDLPDFIAFFESAGFSAEAHRMHWHAMISSPALLCAMVLLAAVFGFNARQRQGAWLIRVTGCALTGFVIYFFSQVTYTLGQSQTLPVALAAWAPALVSALLGAALLFHLEDG</sequence>
<feature type="transmembrane region" description="Helical" evidence="7">
    <location>
        <begin position="330"/>
        <end position="348"/>
    </location>
</feature>
<gene>
    <name evidence="8" type="primary">lptG</name>
    <name evidence="8" type="ORF">GHC57_07810</name>
</gene>
<dbReference type="GO" id="GO:0043190">
    <property type="term" value="C:ATP-binding cassette (ABC) transporter complex"/>
    <property type="evidence" value="ECO:0007669"/>
    <property type="project" value="InterPro"/>
</dbReference>
<evidence type="ECO:0000256" key="5">
    <source>
        <dbReference type="ARBA" id="ARBA00023136"/>
    </source>
</evidence>
<dbReference type="NCBIfam" id="TIGR04408">
    <property type="entry name" value="LptG_lptG"/>
    <property type="match status" value="1"/>
</dbReference>
<evidence type="ECO:0000313" key="8">
    <source>
        <dbReference type="EMBL" id="MQX36420.1"/>
    </source>
</evidence>
<feature type="transmembrane region" description="Helical" evidence="7">
    <location>
        <begin position="83"/>
        <end position="104"/>
    </location>
</feature>
<evidence type="ECO:0000256" key="3">
    <source>
        <dbReference type="ARBA" id="ARBA00022692"/>
    </source>
</evidence>
<evidence type="ECO:0000256" key="2">
    <source>
        <dbReference type="ARBA" id="ARBA00022475"/>
    </source>
</evidence>
<keyword evidence="2" id="KW-1003">Cell membrane</keyword>
<protein>
    <submittedName>
        <fullName evidence="8">LPS export ABC transporter permease LptG</fullName>
    </submittedName>
</protein>
<dbReference type="PANTHER" id="PTHR33529:SF2">
    <property type="entry name" value="LIPOPOLYSACCHARIDE EXPORT SYSTEM PERMEASE PROTEIN LPTG"/>
    <property type="match status" value="1"/>
</dbReference>
<feature type="transmembrane region" description="Helical" evidence="7">
    <location>
        <begin position="299"/>
        <end position="323"/>
    </location>
</feature>
<dbReference type="AlphaFoldDB" id="A0A7X1ZFR8"/>
<dbReference type="Proteomes" id="UP000434582">
    <property type="component" value="Unassembled WGS sequence"/>
</dbReference>
<dbReference type="GO" id="GO:0055085">
    <property type="term" value="P:transmembrane transport"/>
    <property type="evidence" value="ECO:0007669"/>
    <property type="project" value="InterPro"/>
</dbReference>
<dbReference type="PANTHER" id="PTHR33529">
    <property type="entry name" value="SLR0882 PROTEIN-RELATED"/>
    <property type="match status" value="1"/>
</dbReference>
<feature type="transmembrane region" description="Helical" evidence="7">
    <location>
        <begin position="360"/>
        <end position="382"/>
    </location>
</feature>
<dbReference type="InterPro" id="IPR030923">
    <property type="entry name" value="LptG"/>
</dbReference>
<reference evidence="8 9" key="1">
    <citation type="submission" date="2019-10" db="EMBL/GenBank/DDBJ databases">
        <title>Draft whole-genome sequence of the purple nonsulfur photosynthetic bacterium Roseospira navarrensis DSM 15114.</title>
        <authorList>
            <person name="Kyndt J.A."/>
            <person name="Meyer T.E."/>
        </authorList>
    </citation>
    <scope>NUCLEOTIDE SEQUENCE [LARGE SCALE GENOMIC DNA]</scope>
    <source>
        <strain evidence="8 9">DSM 15114</strain>
    </source>
</reference>
<feature type="region of interest" description="Disordered" evidence="6">
    <location>
        <begin position="1"/>
        <end position="21"/>
    </location>
</feature>
<dbReference type="Pfam" id="PF03739">
    <property type="entry name" value="LptF_LptG"/>
    <property type="match status" value="1"/>
</dbReference>
<name>A0A7X1ZFR8_9PROT</name>
<evidence type="ECO:0000256" key="4">
    <source>
        <dbReference type="ARBA" id="ARBA00022989"/>
    </source>
</evidence>
<comment type="subcellular location">
    <subcellularLocation>
        <location evidence="1">Cell membrane</location>
        <topology evidence="1">Multi-pass membrane protein</topology>
    </subcellularLocation>
</comment>
<accession>A0A7X1ZFR8</accession>
<evidence type="ECO:0000313" key="9">
    <source>
        <dbReference type="Proteomes" id="UP000434582"/>
    </source>
</evidence>
<evidence type="ECO:0000256" key="7">
    <source>
        <dbReference type="SAM" id="Phobius"/>
    </source>
</evidence>
<proteinExistence type="predicted"/>
<dbReference type="InterPro" id="IPR005495">
    <property type="entry name" value="LptG/LptF_permease"/>
</dbReference>
<organism evidence="8 9">
    <name type="scientific">Roseospira navarrensis</name>
    <dbReference type="NCBI Taxonomy" id="140058"/>
    <lineage>
        <taxon>Bacteria</taxon>
        <taxon>Pseudomonadati</taxon>
        <taxon>Pseudomonadota</taxon>
        <taxon>Alphaproteobacteria</taxon>
        <taxon>Rhodospirillales</taxon>
        <taxon>Rhodospirillaceae</taxon>
        <taxon>Roseospira</taxon>
    </lineage>
</organism>
<evidence type="ECO:0000256" key="6">
    <source>
        <dbReference type="SAM" id="MobiDB-lite"/>
    </source>
</evidence>
<keyword evidence="9" id="KW-1185">Reference proteome</keyword>
<keyword evidence="3 7" id="KW-0812">Transmembrane</keyword>
<comment type="caution">
    <text evidence="8">The sequence shown here is derived from an EMBL/GenBank/DDBJ whole genome shotgun (WGS) entry which is preliminary data.</text>
</comment>
<dbReference type="GO" id="GO:0015920">
    <property type="term" value="P:lipopolysaccharide transport"/>
    <property type="evidence" value="ECO:0007669"/>
    <property type="project" value="TreeGrafter"/>
</dbReference>
<keyword evidence="4 7" id="KW-1133">Transmembrane helix</keyword>
<feature type="transmembrane region" description="Helical" evidence="7">
    <location>
        <begin position="35"/>
        <end position="56"/>
    </location>
</feature>
<dbReference type="OrthoDB" id="9798468at2"/>
<dbReference type="EMBL" id="WIVE01000018">
    <property type="protein sequence ID" value="MQX36420.1"/>
    <property type="molecule type" value="Genomic_DNA"/>
</dbReference>